<evidence type="ECO:0000313" key="10">
    <source>
        <dbReference type="EMBL" id="KTD52176.1"/>
    </source>
</evidence>
<comment type="function">
    <text evidence="7">Catalyzes the N-acylation of UDP-3-O-acylglucosamine using 3-hydroxyacyl-ACP as the acyl donor. Is involved in the biosynthesis of lipid A, a phosphorylated glycolipid that anchors the lipopolysaccharide to the outer membrane of the cell.</text>
</comment>
<dbReference type="InterPro" id="IPR018357">
    <property type="entry name" value="Hexapep_transf_CS"/>
</dbReference>
<dbReference type="Pfam" id="PF04613">
    <property type="entry name" value="LpxD"/>
    <property type="match status" value="1"/>
</dbReference>
<dbReference type="PROSITE" id="PS00101">
    <property type="entry name" value="HEXAPEP_TRANSFERASES"/>
    <property type="match status" value="1"/>
</dbReference>
<keyword evidence="2 7" id="KW-0441">Lipid A biosynthesis</keyword>
<dbReference type="SUPFAM" id="SSF51161">
    <property type="entry name" value="Trimeric LpxA-like enzymes"/>
    <property type="match status" value="1"/>
</dbReference>
<name>A0A0W0Y5Z6_9GAMM</name>
<evidence type="ECO:0000313" key="11">
    <source>
        <dbReference type="Proteomes" id="UP000054618"/>
    </source>
</evidence>
<accession>A0A0W0Y5Z6</accession>
<dbReference type="Pfam" id="PF25087">
    <property type="entry name" value="GMPPB_C"/>
    <property type="match status" value="1"/>
</dbReference>
<dbReference type="RefSeq" id="WP_058507105.1">
    <property type="nucleotide sequence ID" value="NZ_CAAAIK010000006.1"/>
</dbReference>
<evidence type="ECO:0000256" key="1">
    <source>
        <dbReference type="ARBA" id="ARBA00022516"/>
    </source>
</evidence>
<dbReference type="Proteomes" id="UP000054618">
    <property type="component" value="Unassembled WGS sequence"/>
</dbReference>
<evidence type="ECO:0000256" key="2">
    <source>
        <dbReference type="ARBA" id="ARBA00022556"/>
    </source>
</evidence>
<comment type="pathway">
    <text evidence="7">Bacterial outer membrane biogenesis; LPS lipid A biosynthesis.</text>
</comment>
<evidence type="ECO:0000259" key="8">
    <source>
        <dbReference type="Pfam" id="PF04613"/>
    </source>
</evidence>
<comment type="caution">
    <text evidence="10">The sequence shown here is derived from an EMBL/GenBank/DDBJ whole genome shotgun (WGS) entry which is preliminary data.</text>
</comment>
<comment type="catalytic activity">
    <reaction evidence="7">
        <text>a UDP-3-O-[(3R)-3-hydroxyacyl]-alpha-D-glucosamine + a (3R)-hydroxyacyl-[ACP] = a UDP-2-N,3-O-bis[(3R)-3-hydroxyacyl]-alpha-D-glucosamine + holo-[ACP] + H(+)</text>
        <dbReference type="Rhea" id="RHEA:53836"/>
        <dbReference type="Rhea" id="RHEA-COMP:9685"/>
        <dbReference type="Rhea" id="RHEA-COMP:9945"/>
        <dbReference type="ChEBI" id="CHEBI:15378"/>
        <dbReference type="ChEBI" id="CHEBI:64479"/>
        <dbReference type="ChEBI" id="CHEBI:78827"/>
        <dbReference type="ChEBI" id="CHEBI:137740"/>
        <dbReference type="ChEBI" id="CHEBI:137748"/>
        <dbReference type="EC" id="2.3.1.191"/>
    </reaction>
</comment>
<feature type="domain" description="UDP-3-O-[3-hydroxymyristoyl] glucosamine N-acyltransferase non-repeat region" evidence="8">
    <location>
        <begin position="22"/>
        <end position="87"/>
    </location>
</feature>
<evidence type="ECO:0000256" key="3">
    <source>
        <dbReference type="ARBA" id="ARBA00022679"/>
    </source>
</evidence>
<dbReference type="PATRIC" id="fig|45073.5.peg.1077"/>
<dbReference type="CDD" id="cd03352">
    <property type="entry name" value="LbH_LpxD"/>
    <property type="match status" value="1"/>
</dbReference>
<keyword evidence="11" id="KW-1185">Reference proteome</keyword>
<dbReference type="Gene3D" id="3.40.1390.10">
    <property type="entry name" value="MurE/MurF, N-terminal domain"/>
    <property type="match status" value="1"/>
</dbReference>
<dbReference type="InterPro" id="IPR056729">
    <property type="entry name" value="GMPPB_C"/>
</dbReference>
<dbReference type="Gene3D" id="2.160.10.10">
    <property type="entry name" value="Hexapeptide repeat proteins"/>
    <property type="match status" value="1"/>
</dbReference>
<evidence type="ECO:0000256" key="7">
    <source>
        <dbReference type="HAMAP-Rule" id="MF_00523"/>
    </source>
</evidence>
<comment type="subunit">
    <text evidence="7">Homotrimer.</text>
</comment>
<dbReference type="EC" id="2.3.1.191" evidence="7"/>
<dbReference type="PANTHER" id="PTHR43378:SF2">
    <property type="entry name" value="UDP-3-O-ACYLGLUCOSAMINE N-ACYLTRANSFERASE 1, MITOCHONDRIAL-RELATED"/>
    <property type="match status" value="1"/>
</dbReference>
<keyword evidence="4 7" id="KW-0677">Repeat</keyword>
<dbReference type="UniPathway" id="UPA00973"/>
<dbReference type="STRING" id="45073.Lqui_1020"/>
<dbReference type="PANTHER" id="PTHR43378">
    <property type="entry name" value="UDP-3-O-ACYLGLUCOSAMINE N-ACYLTRANSFERASE"/>
    <property type="match status" value="1"/>
</dbReference>
<feature type="active site" description="Proton acceptor" evidence="7">
    <location>
        <position position="237"/>
    </location>
</feature>
<dbReference type="EMBL" id="LNYS01000006">
    <property type="protein sequence ID" value="KTD52176.1"/>
    <property type="molecule type" value="Genomic_DNA"/>
</dbReference>
<sequence>MNVTLSELAQKLNGTVLGDMTIPISQLSPIDNIIPGALVFAEGKDNLYLAEQSEAAAVLVNRQTSSASKTLLQVDNPLKAFIELIHLFYPAPRLQASIHSSAVIDKTAIIGKDVVIGPFVVVGAGSVIGDRSILKSHVHVGQSVKIGTDTVIHPQVTIYDHSIVGNRVSIHASTVIGSDGFGYTFTDGEHLKIPHVGNAIIEDDVEIGANSVVDRATLGSTVVGKGSKIDNLVQVAHSVKLGKNNILCAFTGIAGSTTSGNNVIFAANVGVSDHVRIDDGVILAARAGVPPRKHLKQGNIYLGNPARPKDKAIEQELSVTRIPIMRKNLRALSEKVNALDERLNQYENNDE</sequence>
<evidence type="ECO:0000256" key="4">
    <source>
        <dbReference type="ARBA" id="ARBA00022737"/>
    </source>
</evidence>
<evidence type="ECO:0000256" key="5">
    <source>
        <dbReference type="ARBA" id="ARBA00023098"/>
    </source>
</evidence>
<keyword evidence="3 7" id="KW-0808">Transferase</keyword>
<reference evidence="10 11" key="1">
    <citation type="submission" date="2015-11" db="EMBL/GenBank/DDBJ databases">
        <title>Genomic analysis of 38 Legionella species identifies large and diverse effector repertoires.</title>
        <authorList>
            <person name="Burstein D."/>
            <person name="Amaro F."/>
            <person name="Zusman T."/>
            <person name="Lifshitz Z."/>
            <person name="Cohen O."/>
            <person name="Gilbert J.A."/>
            <person name="Pupko T."/>
            <person name="Shuman H.A."/>
            <person name="Segal G."/>
        </authorList>
    </citation>
    <scope>NUCLEOTIDE SEQUENCE [LARGE SCALE GENOMIC DNA]</scope>
    <source>
        <strain evidence="10 11">CDC#1442-AUS-E</strain>
    </source>
</reference>
<evidence type="ECO:0000256" key="6">
    <source>
        <dbReference type="ARBA" id="ARBA00023315"/>
    </source>
</evidence>
<dbReference type="NCBIfam" id="TIGR01853">
    <property type="entry name" value="lipid_A_lpxD"/>
    <property type="match status" value="1"/>
</dbReference>
<organism evidence="10 11">
    <name type="scientific">Legionella quinlivanii</name>
    <dbReference type="NCBI Taxonomy" id="45073"/>
    <lineage>
        <taxon>Bacteria</taxon>
        <taxon>Pseudomonadati</taxon>
        <taxon>Pseudomonadota</taxon>
        <taxon>Gammaproteobacteria</taxon>
        <taxon>Legionellales</taxon>
        <taxon>Legionellaceae</taxon>
        <taxon>Legionella</taxon>
    </lineage>
</organism>
<gene>
    <name evidence="10" type="primary">lpxD_1</name>
    <name evidence="7" type="synonym">lpxD</name>
    <name evidence="10" type="ORF">Lqui_1020</name>
</gene>
<protein>
    <recommendedName>
        <fullName evidence="7">UDP-3-O-acylglucosamine N-acyltransferase</fullName>
        <ecNumber evidence="7">2.3.1.191</ecNumber>
    </recommendedName>
</protein>
<keyword evidence="1 7" id="KW-0444">Lipid biosynthesis</keyword>
<dbReference type="NCBIfam" id="NF002060">
    <property type="entry name" value="PRK00892.1"/>
    <property type="match status" value="1"/>
</dbReference>
<dbReference type="GO" id="GO:0009245">
    <property type="term" value="P:lipid A biosynthetic process"/>
    <property type="evidence" value="ECO:0007669"/>
    <property type="project" value="UniProtKB-UniRule"/>
</dbReference>
<dbReference type="InterPro" id="IPR011004">
    <property type="entry name" value="Trimer_LpxA-like_sf"/>
</dbReference>
<keyword evidence="6 7" id="KW-0012">Acyltransferase</keyword>
<dbReference type="InterPro" id="IPR020573">
    <property type="entry name" value="UDP_GlcNAc_AcTrfase_non-rep"/>
</dbReference>
<dbReference type="HAMAP" id="MF_00523">
    <property type="entry name" value="LpxD"/>
    <property type="match status" value="1"/>
</dbReference>
<evidence type="ECO:0000259" key="9">
    <source>
        <dbReference type="Pfam" id="PF25087"/>
    </source>
</evidence>
<dbReference type="GO" id="GO:0016020">
    <property type="term" value="C:membrane"/>
    <property type="evidence" value="ECO:0007669"/>
    <property type="project" value="GOC"/>
</dbReference>
<dbReference type="OrthoDB" id="9784739at2"/>
<feature type="domain" description="Mannose-1-phosphate guanyltransferase C-terminal" evidence="9">
    <location>
        <begin position="97"/>
        <end position="176"/>
    </location>
</feature>
<comment type="similarity">
    <text evidence="7">Belongs to the transferase hexapeptide repeat family. LpxD subfamily.</text>
</comment>
<dbReference type="GO" id="GO:0016410">
    <property type="term" value="F:N-acyltransferase activity"/>
    <property type="evidence" value="ECO:0007669"/>
    <property type="project" value="InterPro"/>
</dbReference>
<dbReference type="AlphaFoldDB" id="A0A0W0Y5Z6"/>
<dbReference type="InterPro" id="IPR007691">
    <property type="entry name" value="LpxD"/>
</dbReference>
<dbReference type="GO" id="GO:0103118">
    <property type="term" value="F:UDP-3-O-[(3R)-3-hydroxyacyl]-glucosamine N-acyltransferase activity"/>
    <property type="evidence" value="ECO:0007669"/>
    <property type="project" value="UniProtKB-EC"/>
</dbReference>
<keyword evidence="5 7" id="KW-0443">Lipid metabolism</keyword>
<proteinExistence type="inferred from homology"/>